<keyword evidence="13" id="KW-1185">Reference proteome</keyword>
<feature type="active site" description="Cysteine persulfide intermediate" evidence="9">
    <location>
        <position position="223"/>
    </location>
</feature>
<feature type="binding site" evidence="9">
    <location>
        <position position="149"/>
    </location>
    <ligand>
        <name>ATP</name>
        <dbReference type="ChEBI" id="CHEBI:30616"/>
    </ligand>
</feature>
<feature type="domain" description="tRNA-specific 2-thiouridylase MnmA-like C-terminal" evidence="10">
    <location>
        <begin position="310"/>
        <end position="387"/>
    </location>
</feature>
<dbReference type="HAMAP" id="MF_00144">
    <property type="entry name" value="tRNA_thiouridyl_MnmA"/>
    <property type="match status" value="1"/>
</dbReference>
<evidence type="ECO:0000256" key="3">
    <source>
        <dbReference type="ARBA" id="ARBA00022694"/>
    </source>
</evidence>
<keyword evidence="2 9" id="KW-0808">Transferase</keyword>
<dbReference type="EC" id="2.8.1.13" evidence="9"/>
<evidence type="ECO:0000256" key="7">
    <source>
        <dbReference type="ARBA" id="ARBA00023157"/>
    </source>
</evidence>
<dbReference type="Pfam" id="PF03054">
    <property type="entry name" value="tRNA_Me_trans"/>
    <property type="match status" value="1"/>
</dbReference>
<dbReference type="PANTHER" id="PTHR11933">
    <property type="entry name" value="TRNA 5-METHYLAMINOMETHYL-2-THIOURIDYLATE -METHYLTRANSFERASE"/>
    <property type="match status" value="1"/>
</dbReference>
<comment type="function">
    <text evidence="9">Catalyzes the 2-thiolation of uridine at the wobble position (U34) of tRNA, leading to the formation of s(2)U34.</text>
</comment>
<dbReference type="InterPro" id="IPR023382">
    <property type="entry name" value="MnmA-like_central_sf"/>
</dbReference>
<feature type="domain" description="tRNA-specific 2-thiouridylase MnmA-like central" evidence="11">
    <location>
        <begin position="244"/>
        <end position="300"/>
    </location>
</feature>
<evidence type="ECO:0000256" key="1">
    <source>
        <dbReference type="ARBA" id="ARBA00022555"/>
    </source>
</evidence>
<keyword evidence="9" id="KW-0963">Cytoplasm</keyword>
<reference evidence="13" key="1">
    <citation type="journal article" date="2019" name="Int. J. Syst. Evol. Microbiol.">
        <title>The Global Catalogue of Microorganisms (GCM) 10K type strain sequencing project: providing services to taxonomists for standard genome sequencing and annotation.</title>
        <authorList>
            <consortium name="The Broad Institute Genomics Platform"/>
            <consortium name="The Broad Institute Genome Sequencing Center for Infectious Disease"/>
            <person name="Wu L."/>
            <person name="Ma J."/>
        </authorList>
    </citation>
    <scope>NUCLEOTIDE SEQUENCE [LARGE SCALE GENOMIC DNA]</scope>
    <source>
        <strain evidence="13">JCM 4087</strain>
    </source>
</reference>
<keyword evidence="3 9" id="KW-0819">tRNA processing</keyword>
<dbReference type="SUPFAM" id="SSF52402">
    <property type="entry name" value="Adenine nucleotide alpha hydrolases-like"/>
    <property type="match status" value="1"/>
</dbReference>
<feature type="binding site" evidence="9">
    <location>
        <position position="49"/>
    </location>
    <ligand>
        <name>ATP</name>
        <dbReference type="ChEBI" id="CHEBI:30616"/>
    </ligand>
</feature>
<dbReference type="InterPro" id="IPR046885">
    <property type="entry name" value="MnmA-like_C"/>
</dbReference>
<dbReference type="RefSeq" id="WP_263342247.1">
    <property type="nucleotide sequence ID" value="NZ_JAGSYH010000010.1"/>
</dbReference>
<dbReference type="NCBIfam" id="NF001138">
    <property type="entry name" value="PRK00143.1"/>
    <property type="match status" value="1"/>
</dbReference>
<dbReference type="InterPro" id="IPR004506">
    <property type="entry name" value="MnmA-like"/>
</dbReference>
<evidence type="ECO:0000256" key="2">
    <source>
        <dbReference type="ARBA" id="ARBA00022679"/>
    </source>
</evidence>
<protein>
    <recommendedName>
        <fullName evidence="9">tRNA-specific 2-thiouridylase MnmA</fullName>
        <ecNumber evidence="9">2.8.1.13</ecNumber>
    </recommendedName>
</protein>
<accession>A0ABW1EJE9</accession>
<evidence type="ECO:0000313" key="12">
    <source>
        <dbReference type="EMBL" id="MFC5863897.1"/>
    </source>
</evidence>
<evidence type="ECO:0000259" key="10">
    <source>
        <dbReference type="Pfam" id="PF20258"/>
    </source>
</evidence>
<name>A0ABW1EJE9_9BACT</name>
<dbReference type="Pfam" id="PF20259">
    <property type="entry name" value="tRNA_Me_trans_M"/>
    <property type="match status" value="1"/>
</dbReference>
<dbReference type="CDD" id="cd01998">
    <property type="entry name" value="MnmA_TRMU-like"/>
    <property type="match status" value="1"/>
</dbReference>
<keyword evidence="6 9" id="KW-0694">RNA-binding</keyword>
<comment type="caution">
    <text evidence="9">Lacks conserved residue(s) required for the propagation of feature annotation.</text>
</comment>
<evidence type="ECO:0000256" key="8">
    <source>
        <dbReference type="ARBA" id="ARBA00051542"/>
    </source>
</evidence>
<proteinExistence type="inferred from homology"/>
<comment type="similarity">
    <text evidence="9">Belongs to the MnmA/TRMU family.</text>
</comment>
<dbReference type="InterPro" id="IPR014729">
    <property type="entry name" value="Rossmann-like_a/b/a_fold"/>
</dbReference>
<feature type="site" description="Interaction with tRNA" evidence="9">
    <location>
        <position position="150"/>
    </location>
</feature>
<keyword evidence="4 9" id="KW-0547">Nucleotide-binding</keyword>
<evidence type="ECO:0000256" key="4">
    <source>
        <dbReference type="ARBA" id="ARBA00022741"/>
    </source>
</evidence>
<comment type="catalytic activity">
    <reaction evidence="8 9">
        <text>S-sulfanyl-L-cysteinyl-[protein] + uridine(34) in tRNA + AH2 + ATP = 2-thiouridine(34) in tRNA + L-cysteinyl-[protein] + A + AMP + diphosphate + H(+)</text>
        <dbReference type="Rhea" id="RHEA:47032"/>
        <dbReference type="Rhea" id="RHEA-COMP:10131"/>
        <dbReference type="Rhea" id="RHEA-COMP:11726"/>
        <dbReference type="Rhea" id="RHEA-COMP:11727"/>
        <dbReference type="Rhea" id="RHEA-COMP:11728"/>
        <dbReference type="ChEBI" id="CHEBI:13193"/>
        <dbReference type="ChEBI" id="CHEBI:15378"/>
        <dbReference type="ChEBI" id="CHEBI:17499"/>
        <dbReference type="ChEBI" id="CHEBI:29950"/>
        <dbReference type="ChEBI" id="CHEBI:30616"/>
        <dbReference type="ChEBI" id="CHEBI:33019"/>
        <dbReference type="ChEBI" id="CHEBI:61963"/>
        <dbReference type="ChEBI" id="CHEBI:65315"/>
        <dbReference type="ChEBI" id="CHEBI:87170"/>
        <dbReference type="ChEBI" id="CHEBI:456215"/>
        <dbReference type="EC" id="2.8.1.13"/>
    </reaction>
</comment>
<keyword evidence="1 9" id="KW-0820">tRNA-binding</keyword>
<dbReference type="EMBL" id="JBHSPH010000007">
    <property type="protein sequence ID" value="MFC5863897.1"/>
    <property type="molecule type" value="Genomic_DNA"/>
</dbReference>
<feature type="active site" description="Nucleophile" evidence="9">
    <location>
        <position position="125"/>
    </location>
</feature>
<gene>
    <name evidence="9 12" type="primary">mnmA</name>
    <name evidence="12" type="ORF">ACFPT7_16430</name>
</gene>
<dbReference type="Gene3D" id="3.40.50.620">
    <property type="entry name" value="HUPs"/>
    <property type="match status" value="1"/>
</dbReference>
<dbReference type="PANTHER" id="PTHR11933:SF5">
    <property type="entry name" value="MITOCHONDRIAL TRNA-SPECIFIC 2-THIOURIDYLASE 1"/>
    <property type="match status" value="1"/>
</dbReference>
<organism evidence="12 13">
    <name type="scientific">Acidicapsa dinghuensis</name>
    <dbReference type="NCBI Taxonomy" id="2218256"/>
    <lineage>
        <taxon>Bacteria</taxon>
        <taxon>Pseudomonadati</taxon>
        <taxon>Acidobacteriota</taxon>
        <taxon>Terriglobia</taxon>
        <taxon>Terriglobales</taxon>
        <taxon>Acidobacteriaceae</taxon>
        <taxon>Acidicapsa</taxon>
    </lineage>
</organism>
<comment type="caution">
    <text evidence="12">The sequence shown here is derived from an EMBL/GenBank/DDBJ whole genome shotgun (WGS) entry which is preliminary data.</text>
</comment>
<dbReference type="Gene3D" id="2.30.30.280">
    <property type="entry name" value="Adenine nucleotide alpha hydrolases-like domains"/>
    <property type="match status" value="1"/>
</dbReference>
<dbReference type="InterPro" id="IPR046884">
    <property type="entry name" value="MnmA-like_central"/>
</dbReference>
<evidence type="ECO:0000313" key="13">
    <source>
        <dbReference type="Proteomes" id="UP001596091"/>
    </source>
</evidence>
<feature type="region of interest" description="Interaction with tRNA" evidence="9">
    <location>
        <begin position="173"/>
        <end position="175"/>
    </location>
</feature>
<dbReference type="Proteomes" id="UP001596091">
    <property type="component" value="Unassembled WGS sequence"/>
</dbReference>
<feature type="binding site" evidence="9">
    <location>
        <begin position="23"/>
        <end position="30"/>
    </location>
    <ligand>
        <name>ATP</name>
        <dbReference type="ChEBI" id="CHEBI:30616"/>
    </ligand>
</feature>
<evidence type="ECO:0000259" key="11">
    <source>
        <dbReference type="Pfam" id="PF20259"/>
    </source>
</evidence>
<keyword evidence="5 9" id="KW-0067">ATP-binding</keyword>
<evidence type="ECO:0000256" key="6">
    <source>
        <dbReference type="ARBA" id="ARBA00022884"/>
    </source>
</evidence>
<keyword evidence="7" id="KW-1015">Disulfide bond</keyword>
<dbReference type="Gene3D" id="2.40.30.10">
    <property type="entry name" value="Translation factors"/>
    <property type="match status" value="1"/>
</dbReference>
<dbReference type="NCBIfam" id="TIGR00420">
    <property type="entry name" value="trmU"/>
    <property type="match status" value="1"/>
</dbReference>
<sequence>MATTVSSVSKQINPEVSEVIAVAMSGGVDSSTVAAMLHAEGHEVIGLTLQLWDQNRLAGKPGVPDAPKAGRCCSLDDVYDARRVAETIGIPYYVVNQQDRFEHDVVQPFVNDYLNGRTPIPCSLCNNHLKFDQLLLTARQIGADRIATGHYARNEYDPARGRWILKRPADRAKDQTWFLFGLTQDQLAHTLFPLGHLTKPEVREVARESKLHLTDKPDSQEICFIPGGNYKQFIANYLDEQGREMPDSSGELVSTSGETLGRHEGIHNFTVGQRKGLGLTAPNPFYVLNIDATSRRVTVGPESELTSPILHVHRLNWIAIPGLNQPRRAQVKIRHVHDPAPALLEPTVGPDGSDRVKITFDEPQRAITPGHSAVFYDGDEVLGGGWIL</sequence>
<comment type="subcellular location">
    <subcellularLocation>
        <location evidence="9">Cytoplasm</location>
    </subcellularLocation>
</comment>
<evidence type="ECO:0000256" key="9">
    <source>
        <dbReference type="HAMAP-Rule" id="MF_00144"/>
    </source>
</evidence>
<evidence type="ECO:0000256" key="5">
    <source>
        <dbReference type="ARBA" id="ARBA00022840"/>
    </source>
</evidence>
<dbReference type="Pfam" id="PF20258">
    <property type="entry name" value="tRNA_Me_trans_C"/>
    <property type="match status" value="1"/>
</dbReference>
<dbReference type="GO" id="GO:0103016">
    <property type="term" value="F:tRNA-uridine 2-sulfurtransferase activity"/>
    <property type="evidence" value="ECO:0007669"/>
    <property type="project" value="UniProtKB-EC"/>
</dbReference>